<feature type="region of interest" description="Disordered" evidence="1">
    <location>
        <begin position="73"/>
        <end position="92"/>
    </location>
</feature>
<sequence length="150" mass="15483">GAAGADGIFRGIFDGCISGHDTGIQRRPYHKNCTCELHKSKGNCSHSSRCANISYKIRRSWSESCLSLVASSSAGSSCHSSTSSSPATGGLDVCGKKNLVRSNTGSGYEESCLALTANISTAGYSGHSLTYAGGRKNLVDSSTGGDYDDA</sequence>
<reference evidence="2 3" key="2">
    <citation type="journal article" date="2017" name="Genome Biol.">
        <title>New reference genome sequences of hot pepper reveal the massive evolution of plant disease-resistance genes by retroduplication.</title>
        <authorList>
            <person name="Kim S."/>
            <person name="Park J."/>
            <person name="Yeom S.I."/>
            <person name="Kim Y.M."/>
            <person name="Seo E."/>
            <person name="Kim K.T."/>
            <person name="Kim M.S."/>
            <person name="Lee J.M."/>
            <person name="Cheong K."/>
            <person name="Shin H.S."/>
            <person name="Kim S.B."/>
            <person name="Han K."/>
            <person name="Lee J."/>
            <person name="Park M."/>
            <person name="Lee H.A."/>
            <person name="Lee H.Y."/>
            <person name="Lee Y."/>
            <person name="Oh S."/>
            <person name="Lee J.H."/>
            <person name="Choi E."/>
            <person name="Choi E."/>
            <person name="Lee S.E."/>
            <person name="Jeon J."/>
            <person name="Kim H."/>
            <person name="Choi G."/>
            <person name="Song H."/>
            <person name="Lee J."/>
            <person name="Lee S.C."/>
            <person name="Kwon J.K."/>
            <person name="Lee H.Y."/>
            <person name="Koo N."/>
            <person name="Hong Y."/>
            <person name="Kim R.W."/>
            <person name="Kang W.H."/>
            <person name="Huh J.H."/>
            <person name="Kang B.C."/>
            <person name="Yang T.J."/>
            <person name="Lee Y.H."/>
            <person name="Bennetzen J.L."/>
            <person name="Choi D."/>
        </authorList>
    </citation>
    <scope>NUCLEOTIDE SEQUENCE [LARGE SCALE GENOMIC DNA]</scope>
    <source>
        <strain evidence="3">cv. CM334</strain>
    </source>
</reference>
<proteinExistence type="predicted"/>
<keyword evidence="3" id="KW-1185">Reference proteome</keyword>
<dbReference type="AlphaFoldDB" id="A0A2G2Z0M6"/>
<evidence type="ECO:0000256" key="1">
    <source>
        <dbReference type="SAM" id="MobiDB-lite"/>
    </source>
</evidence>
<feature type="compositionally biased region" description="Low complexity" evidence="1">
    <location>
        <begin position="73"/>
        <end position="85"/>
    </location>
</feature>
<feature type="non-terminal residue" evidence="2">
    <location>
        <position position="1"/>
    </location>
</feature>
<comment type="caution">
    <text evidence="2">The sequence shown here is derived from an EMBL/GenBank/DDBJ whole genome shotgun (WGS) entry which is preliminary data.</text>
</comment>
<accession>A0A2G2Z0M6</accession>
<protein>
    <submittedName>
        <fullName evidence="2">Uncharacterized protein</fullName>
    </submittedName>
</protein>
<reference evidence="2 3" key="1">
    <citation type="journal article" date="2014" name="Nat. Genet.">
        <title>Genome sequence of the hot pepper provides insights into the evolution of pungency in Capsicum species.</title>
        <authorList>
            <person name="Kim S."/>
            <person name="Park M."/>
            <person name="Yeom S.I."/>
            <person name="Kim Y.M."/>
            <person name="Lee J.M."/>
            <person name="Lee H.A."/>
            <person name="Seo E."/>
            <person name="Choi J."/>
            <person name="Cheong K."/>
            <person name="Kim K.T."/>
            <person name="Jung K."/>
            <person name="Lee G.W."/>
            <person name="Oh S.K."/>
            <person name="Bae C."/>
            <person name="Kim S.B."/>
            <person name="Lee H.Y."/>
            <person name="Kim S.Y."/>
            <person name="Kim M.S."/>
            <person name="Kang B.C."/>
            <person name="Jo Y.D."/>
            <person name="Yang H.B."/>
            <person name="Jeong H.J."/>
            <person name="Kang W.H."/>
            <person name="Kwon J.K."/>
            <person name="Shin C."/>
            <person name="Lim J.Y."/>
            <person name="Park J.H."/>
            <person name="Huh J.H."/>
            <person name="Kim J.S."/>
            <person name="Kim B.D."/>
            <person name="Cohen O."/>
            <person name="Paran I."/>
            <person name="Suh M.C."/>
            <person name="Lee S.B."/>
            <person name="Kim Y.K."/>
            <person name="Shin Y."/>
            <person name="Noh S.J."/>
            <person name="Park J."/>
            <person name="Seo Y.S."/>
            <person name="Kwon S.Y."/>
            <person name="Kim H.A."/>
            <person name="Park J.M."/>
            <person name="Kim H.J."/>
            <person name="Choi S.B."/>
            <person name="Bosland P.W."/>
            <person name="Reeves G."/>
            <person name="Jo S.H."/>
            <person name="Lee B.W."/>
            <person name="Cho H.T."/>
            <person name="Choi H.S."/>
            <person name="Lee M.S."/>
            <person name="Yu Y."/>
            <person name="Do Choi Y."/>
            <person name="Park B.S."/>
            <person name="van Deynze A."/>
            <person name="Ashrafi H."/>
            <person name="Hill T."/>
            <person name="Kim W.T."/>
            <person name="Pai H.S."/>
            <person name="Ahn H.K."/>
            <person name="Yeam I."/>
            <person name="Giovannoni J.J."/>
            <person name="Rose J.K."/>
            <person name="Sorensen I."/>
            <person name="Lee S.J."/>
            <person name="Kim R.W."/>
            <person name="Choi I.Y."/>
            <person name="Choi B.S."/>
            <person name="Lim J.S."/>
            <person name="Lee Y.H."/>
            <person name="Choi D."/>
        </authorList>
    </citation>
    <scope>NUCLEOTIDE SEQUENCE [LARGE SCALE GENOMIC DNA]</scope>
    <source>
        <strain evidence="3">cv. CM334</strain>
    </source>
</reference>
<evidence type="ECO:0000313" key="2">
    <source>
        <dbReference type="EMBL" id="PHT75425.1"/>
    </source>
</evidence>
<dbReference type="Proteomes" id="UP000222542">
    <property type="component" value="Unassembled WGS sequence"/>
</dbReference>
<name>A0A2G2Z0M6_CAPAN</name>
<gene>
    <name evidence="2" type="ORF">T459_18947</name>
</gene>
<evidence type="ECO:0000313" key="3">
    <source>
        <dbReference type="Proteomes" id="UP000222542"/>
    </source>
</evidence>
<dbReference type="EMBL" id="AYRZ02000007">
    <property type="protein sequence ID" value="PHT75425.1"/>
    <property type="molecule type" value="Genomic_DNA"/>
</dbReference>
<organism evidence="2 3">
    <name type="scientific">Capsicum annuum</name>
    <name type="common">Capsicum pepper</name>
    <dbReference type="NCBI Taxonomy" id="4072"/>
    <lineage>
        <taxon>Eukaryota</taxon>
        <taxon>Viridiplantae</taxon>
        <taxon>Streptophyta</taxon>
        <taxon>Embryophyta</taxon>
        <taxon>Tracheophyta</taxon>
        <taxon>Spermatophyta</taxon>
        <taxon>Magnoliopsida</taxon>
        <taxon>eudicotyledons</taxon>
        <taxon>Gunneridae</taxon>
        <taxon>Pentapetalae</taxon>
        <taxon>asterids</taxon>
        <taxon>lamiids</taxon>
        <taxon>Solanales</taxon>
        <taxon>Solanaceae</taxon>
        <taxon>Solanoideae</taxon>
        <taxon>Capsiceae</taxon>
        <taxon>Capsicum</taxon>
    </lineage>
</organism>
<dbReference type="OMA" id="CISGHDM"/>
<dbReference type="Gramene" id="PHT75425">
    <property type="protein sequence ID" value="PHT75425"/>
    <property type="gene ID" value="T459_18947"/>
</dbReference>
<dbReference type="PANTHER" id="PTHR35121:SF2">
    <property type="entry name" value="SWIM-TYPE DOMAIN-CONTAINING PROTEIN"/>
    <property type="match status" value="1"/>
</dbReference>
<dbReference type="PANTHER" id="PTHR35121">
    <property type="entry name" value="HOMEODOMAIN PROTEIN 8, PUTATIVE-RELATED"/>
    <property type="match status" value="1"/>
</dbReference>